<keyword evidence="2" id="KW-1185">Reference proteome</keyword>
<dbReference type="Proteomes" id="UP001154420">
    <property type="component" value="Unassembled WGS sequence"/>
</dbReference>
<evidence type="ECO:0000313" key="1">
    <source>
        <dbReference type="EMBL" id="NBJ95411.1"/>
    </source>
</evidence>
<name>A0A9X5GUV0_9FIRM</name>
<dbReference type="Pfam" id="PF21983">
    <property type="entry name" value="NikA-like"/>
    <property type="match status" value="1"/>
</dbReference>
<accession>A0A9X5GUV0</accession>
<protein>
    <submittedName>
        <fullName evidence="1">Plasmid mobilization relaxosome protein MobC</fullName>
    </submittedName>
</protein>
<evidence type="ECO:0000313" key="2">
    <source>
        <dbReference type="Proteomes" id="UP001154420"/>
    </source>
</evidence>
<dbReference type="RefSeq" id="WP_160562305.1">
    <property type="nucleotide sequence ID" value="NZ_QZDT01000089.1"/>
</dbReference>
<proteinExistence type="predicted"/>
<gene>
    <name evidence="1" type="ORF">D5281_23510</name>
</gene>
<dbReference type="InterPro" id="IPR053842">
    <property type="entry name" value="NikA-like"/>
</dbReference>
<comment type="caution">
    <text evidence="1">The sequence shown here is derived from an EMBL/GenBank/DDBJ whole genome shotgun (WGS) entry which is preliminary data.</text>
</comment>
<reference evidence="1" key="1">
    <citation type="submission" date="2018-09" db="EMBL/GenBank/DDBJ databases">
        <title>Murine metabolic-syndrome-specific gut microbial biobank.</title>
        <authorList>
            <person name="Liu C."/>
        </authorList>
    </citation>
    <scope>NUCLEOTIDE SEQUENCE</scope>
    <source>
        <strain evidence="1">D42-62</strain>
    </source>
</reference>
<sequence length="113" mass="13690">MEKRNRKNQLILRLSEDEKYILDAKCKNAEYRNKNDYLRHLILYGYTYFVDYSELHDYNVNLSRISKSLNQIAARISSTGNTYQDDIEEVKELMKQVWHTHESMLSKQPYRKH</sequence>
<dbReference type="AlphaFoldDB" id="A0A9X5GUV0"/>
<dbReference type="EMBL" id="QZDT01000089">
    <property type="protein sequence ID" value="NBJ95411.1"/>
    <property type="molecule type" value="Genomic_DNA"/>
</dbReference>
<organism evidence="1 2">
    <name type="scientific">Parablautia muri</name>
    <dbReference type="NCBI Taxonomy" id="2320879"/>
    <lineage>
        <taxon>Bacteria</taxon>
        <taxon>Bacillati</taxon>
        <taxon>Bacillota</taxon>
        <taxon>Clostridia</taxon>
        <taxon>Lachnospirales</taxon>
        <taxon>Lachnospiraceae</taxon>
        <taxon>Parablautia</taxon>
    </lineage>
</organism>
<dbReference type="OrthoDB" id="9804743at2"/>